<dbReference type="RefSeq" id="WP_211421912.1">
    <property type="nucleotide sequence ID" value="NZ_CP072642.1"/>
</dbReference>
<dbReference type="InterPro" id="IPR011051">
    <property type="entry name" value="RmlC_Cupin_sf"/>
</dbReference>
<dbReference type="InterPro" id="IPR014710">
    <property type="entry name" value="RmlC-like_jellyroll"/>
</dbReference>
<reference evidence="2 3" key="1">
    <citation type="submission" date="2021-03" db="EMBL/GenBank/DDBJ databases">
        <title>Genomic and phenotypic characterization of Chloracidobacterium isolates provides evidence for multiple species.</title>
        <authorList>
            <person name="Saini M.K."/>
            <person name="Costas A.M.G."/>
            <person name="Tank M."/>
            <person name="Bryant D.A."/>
        </authorList>
    </citation>
    <scope>NUCLEOTIDE SEQUENCE [LARGE SCALE GENOMIC DNA]</scope>
    <source>
        <strain evidence="2 3">N</strain>
    </source>
</reference>
<dbReference type="Gene3D" id="2.60.120.10">
    <property type="entry name" value="Jelly Rolls"/>
    <property type="match status" value="1"/>
</dbReference>
<protein>
    <submittedName>
        <fullName evidence="2">Cupin domain-containing protein</fullName>
    </submittedName>
</protein>
<gene>
    <name evidence="2" type="ORF">J8C05_09185</name>
</gene>
<dbReference type="InterPro" id="IPR041916">
    <property type="entry name" value="Anti_sigma_zinc_sf"/>
</dbReference>
<dbReference type="InterPro" id="IPR025979">
    <property type="entry name" value="ChrR-like_cupin_dom"/>
</dbReference>
<sequence length="206" mass="23023">MTNNSWSEEEQPWETLLGYLLETLDADERRAIENHLVDDHWLRTEGLETMRQLATQILESCAAEPPVALRERLMSAIGQPSTVPPSPPEAIPYSTLSRARDGAWIPWQPGWMTRLLYHNPAEDLIVALVRAEPGASLPPHRHQIAEEVFVLEGDLTVGEERLGPGDYIRSEAGTTHTRNFTTTGCTILVRRSLSECQAEYPGKGAE</sequence>
<dbReference type="SUPFAM" id="SSF51182">
    <property type="entry name" value="RmlC-like cupins"/>
    <property type="match status" value="1"/>
</dbReference>
<evidence type="ECO:0000313" key="3">
    <source>
        <dbReference type="Proteomes" id="UP000677668"/>
    </source>
</evidence>
<accession>A0ABX8B1C8</accession>
<evidence type="ECO:0000313" key="2">
    <source>
        <dbReference type="EMBL" id="QUV93540.1"/>
    </source>
</evidence>
<dbReference type="Gene3D" id="1.10.10.1320">
    <property type="entry name" value="Anti-sigma factor, zinc-finger domain"/>
    <property type="match status" value="1"/>
</dbReference>
<name>A0ABX8B1C8_9BACT</name>
<dbReference type="Pfam" id="PF12973">
    <property type="entry name" value="Cupin_7"/>
    <property type="match status" value="1"/>
</dbReference>
<dbReference type="EMBL" id="CP072642">
    <property type="protein sequence ID" value="QUV93540.1"/>
    <property type="molecule type" value="Genomic_DNA"/>
</dbReference>
<keyword evidence="3" id="KW-1185">Reference proteome</keyword>
<evidence type="ECO:0000259" key="1">
    <source>
        <dbReference type="Pfam" id="PF12973"/>
    </source>
</evidence>
<organism evidence="2 3">
    <name type="scientific">Chloracidobacterium sp. N</name>
    <dbReference type="NCBI Taxonomy" id="2821540"/>
    <lineage>
        <taxon>Bacteria</taxon>
        <taxon>Pseudomonadati</taxon>
        <taxon>Acidobacteriota</taxon>
        <taxon>Terriglobia</taxon>
        <taxon>Terriglobales</taxon>
        <taxon>Acidobacteriaceae</taxon>
        <taxon>Chloracidobacterium</taxon>
        <taxon>Chloracidobacterium aggregatum</taxon>
    </lineage>
</organism>
<dbReference type="Proteomes" id="UP000677668">
    <property type="component" value="Chromosome 1"/>
</dbReference>
<feature type="domain" description="ChrR-like cupin" evidence="1">
    <location>
        <begin position="99"/>
        <end position="190"/>
    </location>
</feature>
<proteinExistence type="predicted"/>